<evidence type="ECO:0000313" key="3">
    <source>
        <dbReference type="EMBL" id="KZC95394.1"/>
    </source>
</evidence>
<keyword evidence="2" id="KW-0732">Signal</keyword>
<sequence>MGTQMNARTSTLHLAALASLALGASALLLTGCSAGTAPGPAAAPAGDGMSMQMGDGSSMPMGDGTSMPAGPGSHTHGSRHTHYGSLAALAGDSVEIVTGTVVAQRVVTDLGPRAPATVSTVRVATVAKAADGLAAGGTVDVRQIGTAAQPGPAAMMQAGSTYLLYLRPSRLPGEAASQSFVTGGSAGLFGAPDPAAAHAQADTDAAEESTQPAAFLRLDDDGGDTLPERVTADGALG</sequence>
<dbReference type="Proteomes" id="UP000076218">
    <property type="component" value="Unassembled WGS sequence"/>
</dbReference>
<dbReference type="AlphaFoldDB" id="A0A154V2I2"/>
<feature type="signal peptide" evidence="2">
    <location>
        <begin position="1"/>
        <end position="26"/>
    </location>
</feature>
<gene>
    <name evidence="3" type="ORF">AWH51_08495</name>
</gene>
<accession>A0A154V2I2</accession>
<evidence type="ECO:0000256" key="2">
    <source>
        <dbReference type="SAM" id="SignalP"/>
    </source>
</evidence>
<feature type="region of interest" description="Disordered" evidence="1">
    <location>
        <begin position="192"/>
        <end position="237"/>
    </location>
</feature>
<protein>
    <recommendedName>
        <fullName evidence="5">Lipoprotein</fullName>
    </recommendedName>
</protein>
<dbReference type="EMBL" id="LQXA01000026">
    <property type="protein sequence ID" value="KZC95394.1"/>
    <property type="molecule type" value="Genomic_DNA"/>
</dbReference>
<reference evidence="3 4" key="1">
    <citation type="submission" date="2016-01" db="EMBL/GenBank/DDBJ databases">
        <title>Draft genome sequence of Clavibacter michiganensis subsp. tessellarius DOAB 609.</title>
        <authorList>
            <person name="Tambong J.T."/>
        </authorList>
    </citation>
    <scope>NUCLEOTIDE SEQUENCE [LARGE SCALE GENOMIC DNA]</scope>
    <source>
        <strain evidence="3 4">DOAB 609</strain>
    </source>
</reference>
<feature type="compositionally biased region" description="Low complexity" evidence="1">
    <location>
        <begin position="40"/>
        <end position="67"/>
    </location>
</feature>
<feature type="region of interest" description="Disordered" evidence="1">
    <location>
        <begin position="40"/>
        <end position="80"/>
    </location>
</feature>
<evidence type="ECO:0000313" key="4">
    <source>
        <dbReference type="Proteomes" id="UP000076218"/>
    </source>
</evidence>
<feature type="compositionally biased region" description="Low complexity" evidence="1">
    <location>
        <begin position="192"/>
        <end position="203"/>
    </location>
</feature>
<proteinExistence type="predicted"/>
<organism evidence="3 4">
    <name type="scientific">Clavibacter tessellarius</name>
    <dbReference type="NCBI Taxonomy" id="31965"/>
    <lineage>
        <taxon>Bacteria</taxon>
        <taxon>Bacillati</taxon>
        <taxon>Actinomycetota</taxon>
        <taxon>Actinomycetes</taxon>
        <taxon>Micrococcales</taxon>
        <taxon>Microbacteriaceae</taxon>
        <taxon>Clavibacter</taxon>
    </lineage>
</organism>
<feature type="chain" id="PRO_5038653355" description="Lipoprotein" evidence="2">
    <location>
        <begin position="27"/>
        <end position="237"/>
    </location>
</feature>
<comment type="caution">
    <text evidence="3">The sequence shown here is derived from an EMBL/GenBank/DDBJ whole genome shotgun (WGS) entry which is preliminary data.</text>
</comment>
<evidence type="ECO:0000256" key="1">
    <source>
        <dbReference type="SAM" id="MobiDB-lite"/>
    </source>
</evidence>
<evidence type="ECO:0008006" key="5">
    <source>
        <dbReference type="Google" id="ProtNLM"/>
    </source>
</evidence>
<name>A0A154V2I2_9MICO</name>
<dbReference type="STRING" id="31965.AWH51_08495"/>